<dbReference type="InterPro" id="IPR050287">
    <property type="entry name" value="MTA/SAH_deaminase"/>
</dbReference>
<dbReference type="Proteomes" id="UP001601992">
    <property type="component" value="Unassembled WGS sequence"/>
</dbReference>
<keyword evidence="4" id="KW-1185">Reference proteome</keyword>
<dbReference type="SUPFAM" id="SSF51556">
    <property type="entry name" value="Metallo-dependent hydrolases"/>
    <property type="match status" value="1"/>
</dbReference>
<reference evidence="3 4" key="1">
    <citation type="submission" date="2024-10" db="EMBL/GenBank/DDBJ databases">
        <title>The Natural Products Discovery Center: Release of the First 8490 Sequenced Strains for Exploring Actinobacteria Biosynthetic Diversity.</title>
        <authorList>
            <person name="Kalkreuter E."/>
            <person name="Kautsar S.A."/>
            <person name="Yang D."/>
            <person name="Bader C.D."/>
            <person name="Teijaro C.N."/>
            <person name="Fluegel L."/>
            <person name="Davis C.M."/>
            <person name="Simpson J.R."/>
            <person name="Lauterbach L."/>
            <person name="Steele A.D."/>
            <person name="Gui C."/>
            <person name="Meng S."/>
            <person name="Li G."/>
            <person name="Viehrig K."/>
            <person name="Ye F."/>
            <person name="Su P."/>
            <person name="Kiefer A.F."/>
            <person name="Nichols A."/>
            <person name="Cepeda A.J."/>
            <person name="Yan W."/>
            <person name="Fan B."/>
            <person name="Jiang Y."/>
            <person name="Adhikari A."/>
            <person name="Zheng C.-J."/>
            <person name="Schuster L."/>
            <person name="Cowan T.M."/>
            <person name="Smanski M.J."/>
            <person name="Chevrette M.G."/>
            <person name="De Carvalho L.P.S."/>
            <person name="Shen B."/>
        </authorList>
    </citation>
    <scope>NUCLEOTIDE SEQUENCE [LARGE SCALE GENOMIC DNA]</scope>
    <source>
        <strain evidence="3 4">NPDC002593</strain>
    </source>
</reference>
<dbReference type="InterPro" id="IPR011059">
    <property type="entry name" value="Metal-dep_hydrolase_composite"/>
</dbReference>
<comment type="caution">
    <text evidence="3">The sequence shown here is derived from an EMBL/GenBank/DDBJ whole genome shotgun (WGS) entry which is preliminary data.</text>
</comment>
<dbReference type="Pfam" id="PF01979">
    <property type="entry name" value="Amidohydro_1"/>
    <property type="match status" value="1"/>
</dbReference>
<evidence type="ECO:0000313" key="4">
    <source>
        <dbReference type="Proteomes" id="UP001601992"/>
    </source>
</evidence>
<evidence type="ECO:0000313" key="3">
    <source>
        <dbReference type="EMBL" id="MFF3572151.1"/>
    </source>
</evidence>
<dbReference type="EMBL" id="JBIAQY010000012">
    <property type="protein sequence ID" value="MFF3572151.1"/>
    <property type="molecule type" value="Genomic_DNA"/>
</dbReference>
<organism evidence="3 4">
    <name type="scientific">Nocardia jiangxiensis</name>
    <dbReference type="NCBI Taxonomy" id="282685"/>
    <lineage>
        <taxon>Bacteria</taxon>
        <taxon>Bacillati</taxon>
        <taxon>Actinomycetota</taxon>
        <taxon>Actinomycetes</taxon>
        <taxon>Mycobacteriales</taxon>
        <taxon>Nocardiaceae</taxon>
        <taxon>Nocardia</taxon>
    </lineage>
</organism>
<feature type="domain" description="Amidohydrolase-related" evidence="2">
    <location>
        <begin position="67"/>
        <end position="431"/>
    </location>
</feature>
<dbReference type="Gene3D" id="2.30.40.10">
    <property type="entry name" value="Urease, subunit C, domain 1"/>
    <property type="match status" value="1"/>
</dbReference>
<dbReference type="PANTHER" id="PTHR43794:SF11">
    <property type="entry name" value="AMIDOHYDROLASE-RELATED DOMAIN-CONTAINING PROTEIN"/>
    <property type="match status" value="1"/>
</dbReference>
<dbReference type="Gene3D" id="3.20.20.140">
    <property type="entry name" value="Metal-dependent hydrolases"/>
    <property type="match status" value="1"/>
</dbReference>
<dbReference type="InterPro" id="IPR006680">
    <property type="entry name" value="Amidohydro-rel"/>
</dbReference>
<dbReference type="InterPro" id="IPR032466">
    <property type="entry name" value="Metal_Hydrolase"/>
</dbReference>
<accession>A0ABW6SAF7</accession>
<evidence type="ECO:0000256" key="1">
    <source>
        <dbReference type="ARBA" id="ARBA00022801"/>
    </source>
</evidence>
<evidence type="ECO:0000259" key="2">
    <source>
        <dbReference type="Pfam" id="PF01979"/>
    </source>
</evidence>
<name>A0ABW6SAF7_9NOCA</name>
<sequence>MSEHTPRRTSSLLIAHARLITGAPPESGLPYYLDDGWVRIEHGIVTELGEGTPVHGDLPLLDAAGRFVAPGFVSSHSHLWTSGLRGLAADDQLYDWANVVMSAAREATLDQIYWATLHGAFDFLNAGVTTAFDFTDPREPWADMIDGHRTEPGTHLRPLEHILRQIDAKYDAGIRFVNATRPDSDIGTFAEIRERFRATVEHVLGLDRRYALAAAVMGGVQWAENRDAARHEVALMREFGVINQAHFLETSVALARQRAKFDWYDSAGALGPDFIFGHFVHPTPEFIARTAATGARMSWQAAANGRLGSGVADIPALERAGIEIGMGLDDQACSDLADPWQNMRIGAYSVRASTQDPTAISMRRVLEMHTLGSARILGIDDRVGSLEPGKFADFVLVDPTAPDVGPLWRPVDAYVLSCGLRNLVGVYVGGTMISDGRRALSPLAAEASRRLRLDGLAPATRAAV</sequence>
<keyword evidence="1" id="KW-0378">Hydrolase</keyword>
<proteinExistence type="predicted"/>
<dbReference type="RefSeq" id="WP_387405808.1">
    <property type="nucleotide sequence ID" value="NZ_JBIAQY010000012.1"/>
</dbReference>
<protein>
    <submittedName>
        <fullName evidence="3">Amidohydrolase family protein</fullName>
    </submittedName>
</protein>
<dbReference type="SUPFAM" id="SSF51338">
    <property type="entry name" value="Composite domain of metallo-dependent hydrolases"/>
    <property type="match status" value="1"/>
</dbReference>
<dbReference type="PANTHER" id="PTHR43794">
    <property type="entry name" value="AMINOHYDROLASE SSNA-RELATED"/>
    <property type="match status" value="1"/>
</dbReference>
<gene>
    <name evidence="3" type="ORF">ACFYXQ_30660</name>
</gene>